<dbReference type="WBParaSite" id="nRc.2.0.1.t14494-RA">
    <property type="protein sequence ID" value="nRc.2.0.1.t14494-RA"/>
    <property type="gene ID" value="nRc.2.0.1.g14494"/>
</dbReference>
<reference evidence="2" key="1">
    <citation type="submission" date="2022-11" db="UniProtKB">
        <authorList>
            <consortium name="WormBaseParasite"/>
        </authorList>
    </citation>
    <scope>IDENTIFICATION</scope>
</reference>
<protein>
    <submittedName>
        <fullName evidence="2">Ovule protein</fullName>
    </submittedName>
</protein>
<dbReference type="Proteomes" id="UP000887565">
    <property type="component" value="Unplaced"/>
</dbReference>
<evidence type="ECO:0000313" key="1">
    <source>
        <dbReference type="Proteomes" id="UP000887565"/>
    </source>
</evidence>
<proteinExistence type="predicted"/>
<keyword evidence="1" id="KW-1185">Reference proteome</keyword>
<dbReference type="AlphaFoldDB" id="A0A915IKU6"/>
<name>A0A915IKU6_ROMCU</name>
<evidence type="ECO:0000313" key="2">
    <source>
        <dbReference type="WBParaSite" id="nRc.2.0.1.t14494-RA"/>
    </source>
</evidence>
<organism evidence="1 2">
    <name type="scientific">Romanomermis culicivorax</name>
    <name type="common">Nematode worm</name>
    <dbReference type="NCBI Taxonomy" id="13658"/>
    <lineage>
        <taxon>Eukaryota</taxon>
        <taxon>Metazoa</taxon>
        <taxon>Ecdysozoa</taxon>
        <taxon>Nematoda</taxon>
        <taxon>Enoplea</taxon>
        <taxon>Dorylaimia</taxon>
        <taxon>Mermithida</taxon>
        <taxon>Mermithoidea</taxon>
        <taxon>Mermithidae</taxon>
        <taxon>Romanomermis</taxon>
    </lineage>
</organism>
<accession>A0A915IKU6</accession>
<sequence length="91" mass="10387">MAVKQQCYILFELLCISNSGIQNTFLDDTYSSSFILTIHRAILTNQIIITQCEASLSLKLFKPKIILECLSQVQVVLVRFWSKLMDFSPPS</sequence>